<dbReference type="PANTHER" id="PTHR30136">
    <property type="entry name" value="HELIX-TURN-HELIX TRANSCRIPTIONAL REGULATOR, ICLR FAMILY"/>
    <property type="match status" value="1"/>
</dbReference>
<dbReference type="PROSITE" id="PS51078">
    <property type="entry name" value="ICLR_ED"/>
    <property type="match status" value="1"/>
</dbReference>
<evidence type="ECO:0000313" key="6">
    <source>
        <dbReference type="EMBL" id="GGE46959.1"/>
    </source>
</evidence>
<dbReference type="GO" id="GO:0045892">
    <property type="term" value="P:negative regulation of DNA-templated transcription"/>
    <property type="evidence" value="ECO:0007669"/>
    <property type="project" value="TreeGrafter"/>
</dbReference>
<comment type="caution">
    <text evidence="6">The sequence shown here is derived from an EMBL/GenBank/DDBJ whole genome shotgun (WGS) entry which is preliminary data.</text>
</comment>
<feature type="domain" description="IclR-ED" evidence="5">
    <location>
        <begin position="74"/>
        <end position="257"/>
    </location>
</feature>
<reference evidence="7" key="1">
    <citation type="journal article" date="2019" name="Int. J. Syst. Evol. Microbiol.">
        <title>The Global Catalogue of Microorganisms (GCM) 10K type strain sequencing project: providing services to taxonomists for standard genome sequencing and annotation.</title>
        <authorList>
            <consortium name="The Broad Institute Genomics Platform"/>
            <consortium name="The Broad Institute Genome Sequencing Center for Infectious Disease"/>
            <person name="Wu L."/>
            <person name="Ma J."/>
        </authorList>
    </citation>
    <scope>NUCLEOTIDE SEQUENCE [LARGE SCALE GENOMIC DNA]</scope>
    <source>
        <strain evidence="7">CGMCC 1.12664</strain>
    </source>
</reference>
<protein>
    <submittedName>
        <fullName evidence="6">IclR family transcriptional regulator</fullName>
    </submittedName>
</protein>
<dbReference type="SMART" id="SM00346">
    <property type="entry name" value="HTH_ICLR"/>
    <property type="match status" value="1"/>
</dbReference>
<evidence type="ECO:0000256" key="3">
    <source>
        <dbReference type="ARBA" id="ARBA00023163"/>
    </source>
</evidence>
<dbReference type="Pfam" id="PF09339">
    <property type="entry name" value="HTH_IclR"/>
    <property type="match status" value="1"/>
</dbReference>
<dbReference type="AlphaFoldDB" id="A0A917AEH5"/>
<dbReference type="PROSITE" id="PS51077">
    <property type="entry name" value="HTH_ICLR"/>
    <property type="match status" value="1"/>
</dbReference>
<dbReference type="Proteomes" id="UP000612855">
    <property type="component" value="Unassembled WGS sequence"/>
</dbReference>
<organism evidence="6 7">
    <name type="scientific">Primorskyibacter flagellatus</name>
    <dbReference type="NCBI Taxonomy" id="1387277"/>
    <lineage>
        <taxon>Bacteria</taxon>
        <taxon>Pseudomonadati</taxon>
        <taxon>Pseudomonadota</taxon>
        <taxon>Alphaproteobacteria</taxon>
        <taxon>Rhodobacterales</taxon>
        <taxon>Roseobacteraceae</taxon>
        <taxon>Primorskyibacter</taxon>
    </lineage>
</organism>
<keyword evidence="2" id="KW-0238">DNA-binding</keyword>
<keyword evidence="1" id="KW-0805">Transcription regulation</keyword>
<dbReference type="InterPro" id="IPR050707">
    <property type="entry name" value="HTH_MetabolicPath_Reg"/>
</dbReference>
<dbReference type="Gene3D" id="3.30.450.40">
    <property type="match status" value="1"/>
</dbReference>
<dbReference type="PANTHER" id="PTHR30136:SF34">
    <property type="entry name" value="TRANSCRIPTIONAL REGULATOR"/>
    <property type="match status" value="1"/>
</dbReference>
<dbReference type="SUPFAM" id="SSF55781">
    <property type="entry name" value="GAF domain-like"/>
    <property type="match status" value="1"/>
</dbReference>
<dbReference type="InterPro" id="IPR036390">
    <property type="entry name" value="WH_DNA-bd_sf"/>
</dbReference>
<gene>
    <name evidence="6" type="primary">pcaR</name>
    <name evidence="6" type="ORF">GCM10011360_37750</name>
</gene>
<keyword evidence="3" id="KW-0804">Transcription</keyword>
<proteinExistence type="predicted"/>
<feature type="domain" description="HTH iclR-type" evidence="4">
    <location>
        <begin position="13"/>
        <end position="73"/>
    </location>
</feature>
<sequence>MKDSDNLPERDFLSTLAKGLSVIELFGNQPRAMTQAEVAQQAGLTKAAARRILLTLEELGYLTSVGRRFELRPRVLRLGYSYLASQGWLEIAQPHLDRLTADLNECSSIAMIDTPDIVLLARAVVRRIMSIALNTGVRLPAIHTSQGRVLLAFMPEEERERILAISDYSARTPNTQTDPARIREMIAQTREQRFAIADGEVDLNMRAISVPVVSPNGRVAYALSVSTQVERHDRASLESMAPRMHETAQELSDIIRAFDRQI</sequence>
<dbReference type="GO" id="GO:0003677">
    <property type="term" value="F:DNA binding"/>
    <property type="evidence" value="ECO:0007669"/>
    <property type="project" value="UniProtKB-KW"/>
</dbReference>
<evidence type="ECO:0000313" key="7">
    <source>
        <dbReference type="Proteomes" id="UP000612855"/>
    </source>
</evidence>
<name>A0A917AEH5_9RHOB</name>
<dbReference type="InterPro" id="IPR014757">
    <property type="entry name" value="Tscrpt_reg_IclR_C"/>
</dbReference>
<dbReference type="InterPro" id="IPR036388">
    <property type="entry name" value="WH-like_DNA-bd_sf"/>
</dbReference>
<evidence type="ECO:0000256" key="2">
    <source>
        <dbReference type="ARBA" id="ARBA00023125"/>
    </source>
</evidence>
<evidence type="ECO:0000256" key="1">
    <source>
        <dbReference type="ARBA" id="ARBA00023015"/>
    </source>
</evidence>
<dbReference type="Gene3D" id="1.10.10.10">
    <property type="entry name" value="Winged helix-like DNA-binding domain superfamily/Winged helix DNA-binding domain"/>
    <property type="match status" value="1"/>
</dbReference>
<keyword evidence="7" id="KW-1185">Reference proteome</keyword>
<dbReference type="Pfam" id="PF01614">
    <property type="entry name" value="IclR_C"/>
    <property type="match status" value="1"/>
</dbReference>
<evidence type="ECO:0000259" key="5">
    <source>
        <dbReference type="PROSITE" id="PS51078"/>
    </source>
</evidence>
<dbReference type="RefSeq" id="WP_188479370.1">
    <property type="nucleotide sequence ID" value="NZ_BMFJ01000002.1"/>
</dbReference>
<dbReference type="GO" id="GO:0003700">
    <property type="term" value="F:DNA-binding transcription factor activity"/>
    <property type="evidence" value="ECO:0007669"/>
    <property type="project" value="TreeGrafter"/>
</dbReference>
<dbReference type="InterPro" id="IPR029016">
    <property type="entry name" value="GAF-like_dom_sf"/>
</dbReference>
<dbReference type="EMBL" id="BMFJ01000002">
    <property type="protein sequence ID" value="GGE46959.1"/>
    <property type="molecule type" value="Genomic_DNA"/>
</dbReference>
<dbReference type="InterPro" id="IPR005471">
    <property type="entry name" value="Tscrpt_reg_IclR_N"/>
</dbReference>
<evidence type="ECO:0000259" key="4">
    <source>
        <dbReference type="PROSITE" id="PS51077"/>
    </source>
</evidence>
<dbReference type="SUPFAM" id="SSF46785">
    <property type="entry name" value="Winged helix' DNA-binding domain"/>
    <property type="match status" value="1"/>
</dbReference>
<accession>A0A917AEH5</accession>